<evidence type="ECO:0000256" key="3">
    <source>
        <dbReference type="SAM" id="MobiDB-lite"/>
    </source>
</evidence>
<comment type="similarity">
    <text evidence="1">Belongs to the PspA/Vipp/IM30 family.</text>
</comment>
<accession>A0A3M8QYF3</accession>
<comment type="caution">
    <text evidence="4">The sequence shown here is derived from an EMBL/GenBank/DDBJ whole genome shotgun (WGS) entry which is preliminary data.</text>
</comment>
<dbReference type="EMBL" id="RIZI01000178">
    <property type="protein sequence ID" value="RNF59944.1"/>
    <property type="molecule type" value="Genomic_DNA"/>
</dbReference>
<dbReference type="AlphaFoldDB" id="A0A3M8QYF3"/>
<evidence type="ECO:0000256" key="1">
    <source>
        <dbReference type="ARBA" id="ARBA00043985"/>
    </source>
</evidence>
<evidence type="ECO:0000313" key="4">
    <source>
        <dbReference type="EMBL" id="RNF59944.1"/>
    </source>
</evidence>
<evidence type="ECO:0000256" key="2">
    <source>
        <dbReference type="SAM" id="Coils"/>
    </source>
</evidence>
<feature type="coiled-coil region" evidence="2">
    <location>
        <begin position="47"/>
        <end position="74"/>
    </location>
</feature>
<keyword evidence="2" id="KW-0175">Coiled coil</keyword>
<dbReference type="InterPro" id="IPR007157">
    <property type="entry name" value="PspA_VIPP1"/>
</dbReference>
<gene>
    <name evidence="4" type="ORF">EC580_09865</name>
</gene>
<proteinExistence type="inferred from homology"/>
<name>A0A3M8QYF3_9PROT</name>
<dbReference type="RefSeq" id="WP_123104607.1">
    <property type="nucleotide sequence ID" value="NZ_CP127527.1"/>
</dbReference>
<dbReference type="PANTHER" id="PTHR31088">
    <property type="entry name" value="MEMBRANE-ASSOCIATED PROTEIN VIPP1, CHLOROPLASTIC"/>
    <property type="match status" value="1"/>
</dbReference>
<dbReference type="Pfam" id="PF04012">
    <property type="entry name" value="PspA_IM30"/>
    <property type="match status" value="1"/>
</dbReference>
<sequence length="247" mass="26853">MSIFTHASEILEARVNHFLNKAEDPAETLDLSYEKMIESLQDSKRHLADVVTERISLENQMAQAQKAADKAEADAKMALGAQREDLAKAALGEKEVALQKIASLQAAHDNVAAQAQKLTDYEQKLQERIEQFRTQKEVMKSQMEAAQSEIKVGESMTGIGDGLADAGDALRRAQDRTAQMQAKAQAMDGLMAAGVLSDPLDQRSQTDKDLDQLRASSGVDADLARLKAEMAGQEPKNAAKDDDKAAT</sequence>
<organism evidence="4">
    <name type="scientific">Acidithiobacillus sulfuriphilus</name>
    <dbReference type="NCBI Taxonomy" id="1867749"/>
    <lineage>
        <taxon>Bacteria</taxon>
        <taxon>Pseudomonadati</taxon>
        <taxon>Pseudomonadota</taxon>
        <taxon>Acidithiobacillia</taxon>
        <taxon>Acidithiobacillales</taxon>
        <taxon>Acidithiobacillaceae</taxon>
        <taxon>Acidithiobacillus</taxon>
    </lineage>
</organism>
<dbReference type="OrthoDB" id="9779630at2"/>
<reference evidence="4" key="1">
    <citation type="submission" date="2018-10" db="EMBL/GenBank/DDBJ databases">
        <title>Acidithiobacillus sulfuriphilus sp. nov.: an extremely acidophilic sulfur-oxidizing chemolithotroph isolated from a neutral pH environment.</title>
        <authorList>
            <person name="Falagan C."/>
            <person name="Moya-Beltran A."/>
            <person name="Quatrini R."/>
            <person name="Johnson D.B."/>
        </authorList>
    </citation>
    <scope>NUCLEOTIDE SEQUENCE [LARGE SCALE GENOMIC DNA]</scope>
    <source>
        <strain evidence="4">CJ-2</strain>
    </source>
</reference>
<protein>
    <submittedName>
        <fullName evidence="4">PspA/IM30 family protein</fullName>
    </submittedName>
</protein>
<feature type="coiled-coil region" evidence="2">
    <location>
        <begin position="104"/>
        <end position="149"/>
    </location>
</feature>
<feature type="compositionally biased region" description="Basic and acidic residues" evidence="3">
    <location>
        <begin position="237"/>
        <end position="247"/>
    </location>
</feature>
<feature type="region of interest" description="Disordered" evidence="3">
    <location>
        <begin position="225"/>
        <end position="247"/>
    </location>
</feature>
<dbReference type="PANTHER" id="PTHR31088:SF6">
    <property type="entry name" value="PHAGE SHOCK PROTEIN A"/>
    <property type="match status" value="1"/>
</dbReference>